<dbReference type="Pfam" id="PF00480">
    <property type="entry name" value="ROK"/>
    <property type="match status" value="1"/>
</dbReference>
<evidence type="ECO:0000313" key="4">
    <source>
        <dbReference type="Proteomes" id="UP000199286"/>
    </source>
</evidence>
<dbReference type="PANTHER" id="PTHR18964:SF149">
    <property type="entry name" value="BIFUNCTIONAL UDP-N-ACETYLGLUCOSAMINE 2-EPIMERASE_N-ACETYLMANNOSAMINE KINASE"/>
    <property type="match status" value="1"/>
</dbReference>
<evidence type="ECO:0000256" key="2">
    <source>
        <dbReference type="SAM" id="MobiDB-lite"/>
    </source>
</evidence>
<dbReference type="STRING" id="321339.SAMN05444340_114104"/>
<keyword evidence="4" id="KW-1185">Reference proteome</keyword>
<comment type="similarity">
    <text evidence="1">Belongs to the ROK (NagC/XylR) family.</text>
</comment>
<dbReference type="EMBL" id="FNPF01000014">
    <property type="protein sequence ID" value="SDY68497.1"/>
    <property type="molecule type" value="Genomic_DNA"/>
</dbReference>
<organism evidence="3 4">
    <name type="scientific">Citreimonas salinaria</name>
    <dbReference type="NCBI Taxonomy" id="321339"/>
    <lineage>
        <taxon>Bacteria</taxon>
        <taxon>Pseudomonadati</taxon>
        <taxon>Pseudomonadota</taxon>
        <taxon>Alphaproteobacteria</taxon>
        <taxon>Rhodobacterales</taxon>
        <taxon>Roseobacteraceae</taxon>
        <taxon>Citreimonas</taxon>
    </lineage>
</organism>
<dbReference type="SUPFAM" id="SSF53067">
    <property type="entry name" value="Actin-like ATPase domain"/>
    <property type="match status" value="1"/>
</dbReference>
<dbReference type="CDD" id="cd24073">
    <property type="entry name" value="ASKHA_ATPase_ROK_CYANR"/>
    <property type="match status" value="1"/>
</dbReference>
<dbReference type="AlphaFoldDB" id="A0A1H3LVD1"/>
<dbReference type="InterPro" id="IPR036390">
    <property type="entry name" value="WH_DNA-bd_sf"/>
</dbReference>
<dbReference type="InterPro" id="IPR000600">
    <property type="entry name" value="ROK"/>
</dbReference>
<dbReference type="Proteomes" id="UP000199286">
    <property type="component" value="Unassembled WGS sequence"/>
</dbReference>
<sequence length="425" mass="44833">MGAAPDIEIHEKDRRSLGCGPLTLPAGPAGRPLRQQAFEHIRANGLISRADVAKDLGVSPGSVTAVVAELIDLGMIQEHPRPRRSADSGRGRPPVALGVRPGAGAVAGLKLSDRAHSAVVIDASGRRLGEAVIEAEPGRHRVETLIDGAEAALKMALEQAGLAATDLAATGLGLPGVVAHEAGRVLWSPLMHERDVPFAEQLADRIGGLVCIDNDANLVTLAELWFGAGRHMSDFAVVTIEHGVGMGLVLNHRLFRGAQGLGMELGHTKVQPDGALCRCGQRGCLEAYVADYALVREASTALNWPDAGLRSTPVILESLYAHAKAGNSEARAIFGRAGRYLSIGLANVVNLFDPGLILLSGERMQYDYLYAEEVLAEMTALTLTHGRNDPKVEIHAWGDLLWAQGAAALALDMATPILLNGGAVR</sequence>
<feature type="region of interest" description="Disordered" evidence="2">
    <location>
        <begin position="1"/>
        <end position="31"/>
    </location>
</feature>
<protein>
    <submittedName>
        <fullName evidence="3">Sugar kinase of the NBD/HSP70 family, may contain an N-terminal HTH domain</fullName>
    </submittedName>
</protein>
<dbReference type="InterPro" id="IPR036388">
    <property type="entry name" value="WH-like_DNA-bd_sf"/>
</dbReference>
<keyword evidence="3" id="KW-0808">Transferase</keyword>
<proteinExistence type="inferred from homology"/>
<feature type="compositionally biased region" description="Basic and acidic residues" evidence="2">
    <location>
        <begin position="7"/>
        <end position="16"/>
    </location>
</feature>
<dbReference type="PANTHER" id="PTHR18964">
    <property type="entry name" value="ROK (REPRESSOR, ORF, KINASE) FAMILY"/>
    <property type="match status" value="1"/>
</dbReference>
<evidence type="ECO:0000313" key="3">
    <source>
        <dbReference type="EMBL" id="SDY68497.1"/>
    </source>
</evidence>
<reference evidence="3 4" key="1">
    <citation type="submission" date="2016-10" db="EMBL/GenBank/DDBJ databases">
        <authorList>
            <person name="de Groot N.N."/>
        </authorList>
    </citation>
    <scope>NUCLEOTIDE SEQUENCE [LARGE SCALE GENOMIC DNA]</scope>
    <source>
        <strain evidence="3 4">DSM 26880</strain>
    </source>
</reference>
<dbReference type="Gene3D" id="1.10.10.10">
    <property type="entry name" value="Winged helix-like DNA-binding domain superfamily/Winged helix DNA-binding domain"/>
    <property type="match status" value="1"/>
</dbReference>
<name>A0A1H3LVD1_9RHOB</name>
<dbReference type="Gene3D" id="3.30.420.40">
    <property type="match status" value="2"/>
</dbReference>
<accession>A0A1H3LVD1</accession>
<evidence type="ECO:0000256" key="1">
    <source>
        <dbReference type="ARBA" id="ARBA00006479"/>
    </source>
</evidence>
<dbReference type="Pfam" id="PF13412">
    <property type="entry name" value="HTH_24"/>
    <property type="match status" value="1"/>
</dbReference>
<dbReference type="SUPFAM" id="SSF46785">
    <property type="entry name" value="Winged helix' DNA-binding domain"/>
    <property type="match status" value="1"/>
</dbReference>
<dbReference type="GO" id="GO:0016301">
    <property type="term" value="F:kinase activity"/>
    <property type="evidence" value="ECO:0007669"/>
    <property type="project" value="UniProtKB-KW"/>
</dbReference>
<dbReference type="InterPro" id="IPR043129">
    <property type="entry name" value="ATPase_NBD"/>
</dbReference>
<keyword evidence="3" id="KW-0418">Kinase</keyword>
<gene>
    <name evidence="3" type="ORF">SAMN05444340_114104</name>
</gene>